<protein>
    <submittedName>
        <fullName evidence="1">Uncharacterized protein</fullName>
    </submittedName>
</protein>
<evidence type="ECO:0000313" key="1">
    <source>
        <dbReference type="EMBL" id="GAG75310.1"/>
    </source>
</evidence>
<organism evidence="1">
    <name type="scientific">marine sediment metagenome</name>
    <dbReference type="NCBI Taxonomy" id="412755"/>
    <lineage>
        <taxon>unclassified sequences</taxon>
        <taxon>metagenomes</taxon>
        <taxon>ecological metagenomes</taxon>
    </lineage>
</organism>
<comment type="caution">
    <text evidence="1">The sequence shown here is derived from an EMBL/GenBank/DDBJ whole genome shotgun (WGS) entry which is preliminary data.</text>
</comment>
<feature type="non-terminal residue" evidence="1">
    <location>
        <position position="1"/>
    </location>
</feature>
<sequence>ERGDSNLNNQTRKEYGNPFIVDKSREHIATLTYPFTLKAKLLSGSYSGFQPKPAVEVILVAMKPLSEKNYVNQALKDGKGITWLDDGRIPYKGKNDFVIAHHNKHLKEKDKSTGIFGATNGFGLLNPNISQGRFPANLLVSDDV</sequence>
<accession>X0ZZK8</accession>
<dbReference type="AlphaFoldDB" id="X0ZZK8"/>
<reference evidence="1" key="1">
    <citation type="journal article" date="2014" name="Front. Microbiol.">
        <title>High frequency of phylogenetically diverse reductive dehalogenase-homologous genes in deep subseafloor sedimentary metagenomes.</title>
        <authorList>
            <person name="Kawai M."/>
            <person name="Futagami T."/>
            <person name="Toyoda A."/>
            <person name="Takaki Y."/>
            <person name="Nishi S."/>
            <person name="Hori S."/>
            <person name="Arai W."/>
            <person name="Tsubouchi T."/>
            <person name="Morono Y."/>
            <person name="Uchiyama I."/>
            <person name="Ito T."/>
            <person name="Fujiyama A."/>
            <person name="Inagaki F."/>
            <person name="Takami H."/>
        </authorList>
    </citation>
    <scope>NUCLEOTIDE SEQUENCE</scope>
    <source>
        <strain evidence="1">Expedition CK06-06</strain>
    </source>
</reference>
<gene>
    <name evidence="1" type="ORF">S01H4_28900</name>
</gene>
<name>X0ZZK8_9ZZZZ</name>
<feature type="non-terminal residue" evidence="1">
    <location>
        <position position="144"/>
    </location>
</feature>
<dbReference type="EMBL" id="BART01014523">
    <property type="protein sequence ID" value="GAG75310.1"/>
    <property type="molecule type" value="Genomic_DNA"/>
</dbReference>
<proteinExistence type="predicted"/>